<dbReference type="EMBL" id="MPKA01000083">
    <property type="protein sequence ID" value="OLU45598.1"/>
    <property type="molecule type" value="Genomic_DNA"/>
</dbReference>
<comment type="caution">
    <text evidence="2">The sequence shown here is derived from an EMBL/GenBank/DDBJ whole genome shotgun (WGS) entry which is preliminary data.</text>
</comment>
<evidence type="ECO:0000256" key="1">
    <source>
        <dbReference type="ARBA" id="ARBA00023121"/>
    </source>
</evidence>
<keyword evidence="3" id="KW-1185">Reference proteome</keyword>
<dbReference type="GeneID" id="78275900"/>
<dbReference type="Pfam" id="PF02645">
    <property type="entry name" value="DegV"/>
    <property type="match status" value="1"/>
</dbReference>
<dbReference type="Proteomes" id="UP000186705">
    <property type="component" value="Unassembled WGS sequence"/>
</dbReference>
<dbReference type="InterPro" id="IPR043168">
    <property type="entry name" value="DegV_C"/>
</dbReference>
<dbReference type="PROSITE" id="PS51482">
    <property type="entry name" value="DEGV"/>
    <property type="match status" value="1"/>
</dbReference>
<evidence type="ECO:0000313" key="2">
    <source>
        <dbReference type="EMBL" id="OLU45598.1"/>
    </source>
</evidence>
<dbReference type="InterPro" id="IPR050270">
    <property type="entry name" value="DegV_domain_contain"/>
</dbReference>
<organism evidence="2 3">
    <name type="scientific">Dubosiella newyorkensis</name>
    <dbReference type="NCBI Taxonomy" id="1862672"/>
    <lineage>
        <taxon>Bacteria</taxon>
        <taxon>Bacillati</taxon>
        <taxon>Bacillota</taxon>
        <taxon>Erysipelotrichia</taxon>
        <taxon>Erysipelotrichales</taxon>
        <taxon>Erysipelotrichaceae</taxon>
        <taxon>Dubosiella</taxon>
    </lineage>
</organism>
<name>A0A1U7NLJ5_9FIRM</name>
<dbReference type="SUPFAM" id="SSF82549">
    <property type="entry name" value="DAK1/DegV-like"/>
    <property type="match status" value="1"/>
</dbReference>
<gene>
    <name evidence="2" type="ORF">BO225_08100</name>
</gene>
<protein>
    <recommendedName>
        <fullName evidence="4">EDD domain protein</fullName>
    </recommendedName>
</protein>
<dbReference type="Gene3D" id="3.30.1180.10">
    <property type="match status" value="1"/>
</dbReference>
<dbReference type="PANTHER" id="PTHR33434">
    <property type="entry name" value="DEGV DOMAIN-CONTAINING PROTEIN DR_1986-RELATED"/>
    <property type="match status" value="1"/>
</dbReference>
<evidence type="ECO:0000313" key="3">
    <source>
        <dbReference type="Proteomes" id="UP000186705"/>
    </source>
</evidence>
<dbReference type="STRING" id="1862672.BO225_08100"/>
<sequence length="276" mass="30657">MVKLIVDSASDYTLEEIKKKELSLVPMEIECQGKNYKDRIDIEPDAFYDLLLESPSLPKTSQPSPGAFLKAYDEWEHEIVVIPIAKELSGTYQSAVLAKEMSERENIEVLDSKQVTLSLRLLVEEAIRLRDEGKNAKEIKKELDALKERTHLLAIVDTLEYLYKGGRLSKAAYMAGNFLKIKPIISVIDGKVEVISKARSKKTILSEITKQLEEQGADLSNVYFGYTGKTHDISWFTDALASKFSLQDPTIYQVGAAIGTHAGPGAIAIAYAAKSN</sequence>
<accession>A0A1U7NLJ5</accession>
<reference evidence="2 3" key="1">
    <citation type="submission" date="2016-11" db="EMBL/GenBank/DDBJ databases">
        <title>Description of two novel members of the family Erysipelotrichaceae: Ileibacterium lipovorans gen. nov., sp. nov. and Dubosiella newyorkensis, gen. nov., sp. nov.</title>
        <authorList>
            <person name="Cox L.M."/>
            <person name="Sohn J."/>
            <person name="Tyrrell K.L."/>
            <person name="Citron D.M."/>
            <person name="Lawson P.A."/>
            <person name="Patel N.B."/>
            <person name="Iizumi T."/>
            <person name="Perez-Perez G.I."/>
            <person name="Goldstein E.J."/>
            <person name="Blaser M.J."/>
        </authorList>
    </citation>
    <scope>NUCLEOTIDE SEQUENCE [LARGE SCALE GENOMIC DNA]</scope>
    <source>
        <strain evidence="2 3">NYU-BL-A4</strain>
    </source>
</reference>
<evidence type="ECO:0008006" key="4">
    <source>
        <dbReference type="Google" id="ProtNLM"/>
    </source>
</evidence>
<dbReference type="NCBIfam" id="TIGR00762">
    <property type="entry name" value="DegV"/>
    <property type="match status" value="1"/>
</dbReference>
<dbReference type="Gene3D" id="3.40.50.10170">
    <property type="match status" value="1"/>
</dbReference>
<dbReference type="AlphaFoldDB" id="A0A1U7NLJ5"/>
<dbReference type="PANTHER" id="PTHR33434:SF2">
    <property type="entry name" value="FATTY ACID-BINDING PROTEIN TM_1468"/>
    <property type="match status" value="1"/>
</dbReference>
<dbReference type="InterPro" id="IPR003797">
    <property type="entry name" value="DegV"/>
</dbReference>
<dbReference type="RefSeq" id="WP_076341762.1">
    <property type="nucleotide sequence ID" value="NZ_CAJTMI010000014.1"/>
</dbReference>
<keyword evidence="1" id="KW-0446">Lipid-binding</keyword>
<dbReference type="GO" id="GO:0008289">
    <property type="term" value="F:lipid binding"/>
    <property type="evidence" value="ECO:0007669"/>
    <property type="project" value="UniProtKB-KW"/>
</dbReference>
<dbReference type="OrthoDB" id="9781230at2"/>
<proteinExistence type="predicted"/>